<evidence type="ECO:0000313" key="2">
    <source>
        <dbReference type="Proteomes" id="UP000233551"/>
    </source>
</evidence>
<gene>
    <name evidence="1" type="ORF">CRG98_012059</name>
</gene>
<dbReference type="Proteomes" id="UP000233551">
    <property type="component" value="Unassembled WGS sequence"/>
</dbReference>
<proteinExistence type="predicted"/>
<name>A0A2I0KG43_PUNGR</name>
<sequence>MDLVLQKQHENMGAYDMIVHLRQLYQEQAQHERFEIYKALFQVRLTEGSPVGPHVLKMIGYVETVGRLRFPLSQEFPLRFPLKDLRDSRSLAKGVVDLRVGNGAMVAALTVTQEPRRPGRIHHEPERYGFLMTQDNDILLVDNDEPTTYAEAVIGLDFEKWLEAMRFEMESIYTNQLIMIMTSGKWMSKLLS</sequence>
<dbReference type="AlphaFoldDB" id="A0A2I0KG43"/>
<keyword evidence="2" id="KW-1185">Reference proteome</keyword>
<evidence type="ECO:0000313" key="1">
    <source>
        <dbReference type="EMBL" id="PKI67475.1"/>
    </source>
</evidence>
<dbReference type="EMBL" id="PGOL01000597">
    <property type="protein sequence ID" value="PKI67475.1"/>
    <property type="molecule type" value="Genomic_DNA"/>
</dbReference>
<accession>A0A2I0KG43</accession>
<reference evidence="1 2" key="1">
    <citation type="submission" date="2017-11" db="EMBL/GenBank/DDBJ databases">
        <title>De-novo sequencing of pomegranate (Punica granatum L.) genome.</title>
        <authorList>
            <person name="Akparov Z."/>
            <person name="Amiraslanov A."/>
            <person name="Hajiyeva S."/>
            <person name="Abbasov M."/>
            <person name="Kaur K."/>
            <person name="Hamwieh A."/>
            <person name="Solovyev V."/>
            <person name="Salamov A."/>
            <person name="Braich B."/>
            <person name="Kosarev P."/>
            <person name="Mahmoud A."/>
            <person name="Hajiyev E."/>
            <person name="Babayeva S."/>
            <person name="Izzatullayeva V."/>
            <person name="Mammadov A."/>
            <person name="Mammadov A."/>
            <person name="Sharifova S."/>
            <person name="Ojaghi J."/>
            <person name="Eynullazada K."/>
            <person name="Bayramov B."/>
            <person name="Abdulazimova A."/>
            <person name="Shahmuradov I."/>
        </authorList>
    </citation>
    <scope>NUCLEOTIDE SEQUENCE [LARGE SCALE GENOMIC DNA]</scope>
    <source>
        <strain evidence="2">cv. AG2017</strain>
        <tissue evidence="1">Leaf</tissue>
    </source>
</reference>
<protein>
    <submittedName>
        <fullName evidence="1">Uncharacterized protein</fullName>
    </submittedName>
</protein>
<comment type="caution">
    <text evidence="1">The sequence shown here is derived from an EMBL/GenBank/DDBJ whole genome shotgun (WGS) entry which is preliminary data.</text>
</comment>
<organism evidence="1 2">
    <name type="scientific">Punica granatum</name>
    <name type="common">Pomegranate</name>
    <dbReference type="NCBI Taxonomy" id="22663"/>
    <lineage>
        <taxon>Eukaryota</taxon>
        <taxon>Viridiplantae</taxon>
        <taxon>Streptophyta</taxon>
        <taxon>Embryophyta</taxon>
        <taxon>Tracheophyta</taxon>
        <taxon>Spermatophyta</taxon>
        <taxon>Magnoliopsida</taxon>
        <taxon>eudicotyledons</taxon>
        <taxon>Gunneridae</taxon>
        <taxon>Pentapetalae</taxon>
        <taxon>rosids</taxon>
        <taxon>malvids</taxon>
        <taxon>Myrtales</taxon>
        <taxon>Lythraceae</taxon>
        <taxon>Punica</taxon>
    </lineage>
</organism>